<accession>A0A220MQW2</accession>
<dbReference type="InterPro" id="IPR034660">
    <property type="entry name" value="DinB/YfiT-like"/>
</dbReference>
<dbReference type="Proteomes" id="UP000197781">
    <property type="component" value="Chromosome"/>
</dbReference>
<dbReference type="SUPFAM" id="SSF109854">
    <property type="entry name" value="DinB/YfiT-like putative metalloenzymes"/>
    <property type="match status" value="1"/>
</dbReference>
<dbReference type="PANTHER" id="PTHR37302">
    <property type="entry name" value="SLR1116 PROTEIN"/>
    <property type="match status" value="1"/>
</dbReference>
<gene>
    <name evidence="4" type="ORF">BP422_27240</name>
</gene>
<feature type="binding site" evidence="3">
    <location>
        <position position="135"/>
    </location>
    <ligand>
        <name>a divalent metal cation</name>
        <dbReference type="ChEBI" id="CHEBI:60240"/>
    </ligand>
</feature>
<protein>
    <submittedName>
        <fullName evidence="4">Damage-inducible protein DinB</fullName>
    </submittedName>
</protein>
<dbReference type="EMBL" id="CP018145">
    <property type="protein sequence ID" value="ASJ56890.1"/>
    <property type="molecule type" value="Genomic_DNA"/>
</dbReference>
<proteinExistence type="inferred from homology"/>
<comment type="similarity">
    <text evidence="1">Belongs to the DinB family.</text>
</comment>
<keyword evidence="2 3" id="KW-0479">Metal-binding</keyword>
<dbReference type="AlphaFoldDB" id="A0A220MQW2"/>
<dbReference type="Pfam" id="PF05163">
    <property type="entry name" value="DinB"/>
    <property type="match status" value="1"/>
</dbReference>
<organism evidence="4 5">
    <name type="scientific">Brevibacillus formosus</name>
    <dbReference type="NCBI Taxonomy" id="54913"/>
    <lineage>
        <taxon>Bacteria</taxon>
        <taxon>Bacillati</taxon>
        <taxon>Bacillota</taxon>
        <taxon>Bacilli</taxon>
        <taxon>Bacillales</taxon>
        <taxon>Paenibacillaceae</taxon>
        <taxon>Brevibacillus</taxon>
    </lineage>
</organism>
<dbReference type="Gene3D" id="1.20.120.450">
    <property type="entry name" value="dinb family like domain"/>
    <property type="match status" value="1"/>
</dbReference>
<reference evidence="4 5" key="1">
    <citation type="submission" date="2016-11" db="EMBL/GenBank/DDBJ databases">
        <authorList>
            <person name="Jaros S."/>
            <person name="Januszkiewicz K."/>
            <person name="Wedrychowicz H."/>
        </authorList>
    </citation>
    <scope>NUCLEOTIDE SEQUENCE [LARGE SCALE GENOMIC DNA]</scope>
    <source>
        <strain evidence="4 5">NF2</strain>
    </source>
</reference>
<dbReference type="GO" id="GO:0046872">
    <property type="term" value="F:metal ion binding"/>
    <property type="evidence" value="ECO:0007669"/>
    <property type="project" value="UniProtKB-KW"/>
</dbReference>
<evidence type="ECO:0000256" key="3">
    <source>
        <dbReference type="PIRSR" id="PIRSR607837-1"/>
    </source>
</evidence>
<name>A0A220MQW2_9BACL</name>
<sequence length="171" mass="19496">MKHEALRLYEYHVWANEKVFERLQEVPEGVSEQEVPSVFPTITQTLAHILKTDYVWLLAMKGESYEEVGPKVAVLLQELKGKNVHELRKLFAESAQQFRDFFGQISIEDTSAYTHPALGTVHARYADIVQHVANHGTYHRGNISAMLRQMGHAGASSDYIFYLFDTSAVEQ</sequence>
<dbReference type="PANTHER" id="PTHR37302:SF1">
    <property type="entry name" value="PROTEIN DINB"/>
    <property type="match status" value="1"/>
</dbReference>
<feature type="binding site" evidence="3">
    <location>
        <position position="48"/>
    </location>
    <ligand>
        <name>a divalent metal cation</name>
        <dbReference type="ChEBI" id="CHEBI:60240"/>
    </ligand>
</feature>
<evidence type="ECO:0000313" key="5">
    <source>
        <dbReference type="Proteomes" id="UP000197781"/>
    </source>
</evidence>
<dbReference type="InterPro" id="IPR007837">
    <property type="entry name" value="DinB"/>
</dbReference>
<dbReference type="RefSeq" id="WP_088910367.1">
    <property type="nucleotide sequence ID" value="NZ_CP018145.1"/>
</dbReference>
<evidence type="ECO:0000313" key="4">
    <source>
        <dbReference type="EMBL" id="ASJ56890.1"/>
    </source>
</evidence>
<feature type="binding site" evidence="3">
    <location>
        <position position="139"/>
    </location>
    <ligand>
        <name>a divalent metal cation</name>
        <dbReference type="ChEBI" id="CHEBI:60240"/>
    </ligand>
</feature>
<evidence type="ECO:0000256" key="2">
    <source>
        <dbReference type="ARBA" id="ARBA00022723"/>
    </source>
</evidence>
<evidence type="ECO:0000256" key="1">
    <source>
        <dbReference type="ARBA" id="ARBA00008635"/>
    </source>
</evidence>
<dbReference type="KEGG" id="bfm:BP422_27240"/>